<feature type="transmembrane region" description="Helical" evidence="1">
    <location>
        <begin position="20"/>
        <end position="44"/>
    </location>
</feature>
<gene>
    <name evidence="2" type="ORF">BDV98DRAFT_582397</name>
</gene>
<sequence length="296" mass="32679">MSHQDPSILLPPPNKFVPESIYELTSAMFLGLLLNWGLMGIIGVQHPSQTSITSASIRRIESYRNHSVFLPSITWFMRLTRSLLDVAYGLRGRFDTNMSGDMGWVPMVRLWVGDVGRAQCPVSIADPFASHGCTHRLGRAMLLLLAYVYLVGSSVVAYGSYGGIHDIHLLLPSRKAELIPMLYSRSRHPSLGAFAWFSIFSFSASLPPQRSTSNFSAFRLSGRVPPASGVSVRVDKTIFPDEIPLGSIAFSSRATCTWVKISRIRATSSIVPGMAADVDITDSNWVERDRKTTTIQ</sequence>
<keyword evidence="1" id="KW-0472">Membrane</keyword>
<evidence type="ECO:0000256" key="1">
    <source>
        <dbReference type="SAM" id="Phobius"/>
    </source>
</evidence>
<feature type="transmembrane region" description="Helical" evidence="1">
    <location>
        <begin position="140"/>
        <end position="161"/>
    </location>
</feature>
<dbReference type="EMBL" id="ML178823">
    <property type="protein sequence ID" value="TFL02056.1"/>
    <property type="molecule type" value="Genomic_DNA"/>
</dbReference>
<organism evidence="2 3">
    <name type="scientific">Pterulicium gracile</name>
    <dbReference type="NCBI Taxonomy" id="1884261"/>
    <lineage>
        <taxon>Eukaryota</taxon>
        <taxon>Fungi</taxon>
        <taxon>Dikarya</taxon>
        <taxon>Basidiomycota</taxon>
        <taxon>Agaricomycotina</taxon>
        <taxon>Agaricomycetes</taxon>
        <taxon>Agaricomycetidae</taxon>
        <taxon>Agaricales</taxon>
        <taxon>Pleurotineae</taxon>
        <taxon>Pterulaceae</taxon>
        <taxon>Pterulicium</taxon>
    </lineage>
</organism>
<keyword evidence="1" id="KW-1133">Transmembrane helix</keyword>
<dbReference type="AlphaFoldDB" id="A0A5C3QJE7"/>
<evidence type="ECO:0000313" key="2">
    <source>
        <dbReference type="EMBL" id="TFL02056.1"/>
    </source>
</evidence>
<keyword evidence="3" id="KW-1185">Reference proteome</keyword>
<accession>A0A5C3QJE7</accession>
<protein>
    <submittedName>
        <fullName evidence="2">Uncharacterized protein</fullName>
    </submittedName>
</protein>
<proteinExistence type="predicted"/>
<keyword evidence="1" id="KW-0812">Transmembrane</keyword>
<dbReference type="Proteomes" id="UP000305067">
    <property type="component" value="Unassembled WGS sequence"/>
</dbReference>
<name>A0A5C3QJE7_9AGAR</name>
<evidence type="ECO:0000313" key="3">
    <source>
        <dbReference type="Proteomes" id="UP000305067"/>
    </source>
</evidence>
<reference evidence="2 3" key="1">
    <citation type="journal article" date="2019" name="Nat. Ecol. Evol.">
        <title>Megaphylogeny resolves global patterns of mushroom evolution.</title>
        <authorList>
            <person name="Varga T."/>
            <person name="Krizsan K."/>
            <person name="Foldi C."/>
            <person name="Dima B."/>
            <person name="Sanchez-Garcia M."/>
            <person name="Sanchez-Ramirez S."/>
            <person name="Szollosi G.J."/>
            <person name="Szarkandi J.G."/>
            <person name="Papp V."/>
            <person name="Albert L."/>
            <person name="Andreopoulos W."/>
            <person name="Angelini C."/>
            <person name="Antonin V."/>
            <person name="Barry K.W."/>
            <person name="Bougher N.L."/>
            <person name="Buchanan P."/>
            <person name="Buyck B."/>
            <person name="Bense V."/>
            <person name="Catcheside P."/>
            <person name="Chovatia M."/>
            <person name="Cooper J."/>
            <person name="Damon W."/>
            <person name="Desjardin D."/>
            <person name="Finy P."/>
            <person name="Geml J."/>
            <person name="Haridas S."/>
            <person name="Hughes K."/>
            <person name="Justo A."/>
            <person name="Karasinski D."/>
            <person name="Kautmanova I."/>
            <person name="Kiss B."/>
            <person name="Kocsube S."/>
            <person name="Kotiranta H."/>
            <person name="LaButti K.M."/>
            <person name="Lechner B.E."/>
            <person name="Liimatainen K."/>
            <person name="Lipzen A."/>
            <person name="Lukacs Z."/>
            <person name="Mihaltcheva S."/>
            <person name="Morgado L.N."/>
            <person name="Niskanen T."/>
            <person name="Noordeloos M.E."/>
            <person name="Ohm R.A."/>
            <person name="Ortiz-Santana B."/>
            <person name="Ovrebo C."/>
            <person name="Racz N."/>
            <person name="Riley R."/>
            <person name="Savchenko A."/>
            <person name="Shiryaev A."/>
            <person name="Soop K."/>
            <person name="Spirin V."/>
            <person name="Szebenyi C."/>
            <person name="Tomsovsky M."/>
            <person name="Tulloss R.E."/>
            <person name="Uehling J."/>
            <person name="Grigoriev I.V."/>
            <person name="Vagvolgyi C."/>
            <person name="Papp T."/>
            <person name="Martin F.M."/>
            <person name="Miettinen O."/>
            <person name="Hibbett D.S."/>
            <person name="Nagy L.G."/>
        </authorList>
    </citation>
    <scope>NUCLEOTIDE SEQUENCE [LARGE SCALE GENOMIC DNA]</scope>
    <source>
        <strain evidence="2 3">CBS 309.79</strain>
    </source>
</reference>